<evidence type="ECO:0000313" key="1">
    <source>
        <dbReference type="EMBL" id="GEN62927.1"/>
    </source>
</evidence>
<reference evidence="1 2" key="1">
    <citation type="submission" date="2019-07" db="EMBL/GenBank/DDBJ databases">
        <title>Whole genome shotgun sequence of Acetobacter oeni NBRC 105207.</title>
        <authorList>
            <person name="Hosoyama A."/>
            <person name="Uohara A."/>
            <person name="Ohji S."/>
            <person name="Ichikawa N."/>
        </authorList>
    </citation>
    <scope>NUCLEOTIDE SEQUENCE [LARGE SCALE GENOMIC DNA]</scope>
    <source>
        <strain evidence="1 2">NBRC 105207</strain>
    </source>
</reference>
<keyword evidence="2" id="KW-1185">Reference proteome</keyword>
<sequence length="118" mass="12351">MADLFHVRGSDLIITETGQLEVATGDDVGMQRVLRRLTTNAGDYIFSLTYGAGLPGRVGGIDTPADLQAIILQQMTLEAVVSSNPSPAVSVNSVSLGEIQIVITYVSNSTGGTVTLEL</sequence>
<dbReference type="OrthoDB" id="8450990at2"/>
<accession>A0A511XJ08</accession>
<proteinExistence type="predicted"/>
<organism evidence="1 2">
    <name type="scientific">Acetobacter oeni</name>
    <dbReference type="NCBI Taxonomy" id="304077"/>
    <lineage>
        <taxon>Bacteria</taxon>
        <taxon>Pseudomonadati</taxon>
        <taxon>Pseudomonadota</taxon>
        <taxon>Alphaproteobacteria</taxon>
        <taxon>Acetobacterales</taxon>
        <taxon>Acetobacteraceae</taxon>
        <taxon>Acetobacter</taxon>
    </lineage>
</organism>
<dbReference type="Proteomes" id="UP000321746">
    <property type="component" value="Unassembled WGS sequence"/>
</dbReference>
<protein>
    <recommendedName>
        <fullName evidence="3">Phage tail protein</fullName>
    </recommendedName>
</protein>
<evidence type="ECO:0000313" key="2">
    <source>
        <dbReference type="Proteomes" id="UP000321746"/>
    </source>
</evidence>
<gene>
    <name evidence="1" type="ORF">AOE01nite_11510</name>
</gene>
<dbReference type="RefSeq" id="WP_146887011.1">
    <property type="nucleotide sequence ID" value="NZ_BJYG01000012.1"/>
</dbReference>
<dbReference type="EMBL" id="BJYG01000012">
    <property type="protein sequence ID" value="GEN62927.1"/>
    <property type="molecule type" value="Genomic_DNA"/>
</dbReference>
<name>A0A511XJ08_9PROT</name>
<comment type="caution">
    <text evidence="1">The sequence shown here is derived from an EMBL/GenBank/DDBJ whole genome shotgun (WGS) entry which is preliminary data.</text>
</comment>
<evidence type="ECO:0008006" key="3">
    <source>
        <dbReference type="Google" id="ProtNLM"/>
    </source>
</evidence>
<dbReference type="AlphaFoldDB" id="A0A511XJ08"/>